<dbReference type="InterPro" id="IPR013709">
    <property type="entry name" value="2-isopropylmalate_synth_dimer"/>
</dbReference>
<dbReference type="Pfam" id="PF00682">
    <property type="entry name" value="HMGL-like"/>
    <property type="match status" value="1"/>
</dbReference>
<keyword evidence="4" id="KW-0100">Branched-chain amino acid biosynthesis</keyword>
<protein>
    <submittedName>
        <fullName evidence="8">Citramalate synthase</fullName>
    </submittedName>
</protein>
<dbReference type="EMBL" id="LHYD01000002">
    <property type="protein sequence ID" value="KXB05684.1"/>
    <property type="molecule type" value="Genomic_DNA"/>
</dbReference>
<dbReference type="PANTHER" id="PTHR42880">
    <property type="entry name" value="HOMOCITRATE SYNTHASE"/>
    <property type="match status" value="1"/>
</dbReference>
<dbReference type="SUPFAM" id="SSF51569">
    <property type="entry name" value="Aldolase"/>
    <property type="match status" value="1"/>
</dbReference>
<dbReference type="SMART" id="SM00917">
    <property type="entry name" value="LeuA_dimer"/>
    <property type="match status" value="1"/>
</dbReference>
<accession>A0A133VH00</accession>
<feature type="domain" description="Pyruvate carboxyltransferase" evidence="7">
    <location>
        <begin position="6"/>
        <end position="258"/>
    </location>
</feature>
<evidence type="ECO:0000256" key="5">
    <source>
        <dbReference type="ARBA" id="ARBA00029440"/>
    </source>
</evidence>
<evidence type="ECO:0000256" key="1">
    <source>
        <dbReference type="ARBA" id="ARBA00006154"/>
    </source>
</evidence>
<dbReference type="NCBIfam" id="TIGR02090">
    <property type="entry name" value="LEU1_arch"/>
    <property type="match status" value="1"/>
</dbReference>
<comment type="similarity">
    <text evidence="1 6">Belongs to the alpha-IPM synthase/homocitrate synthase family.</text>
</comment>
<comment type="pathway">
    <text evidence="5">Amino-acid biosynthesis.</text>
</comment>
<gene>
    <name evidence="8" type="ORF">AKJ50_00160</name>
</gene>
<dbReference type="GO" id="GO:0003852">
    <property type="term" value="F:2-isopropylmalate synthase activity"/>
    <property type="evidence" value="ECO:0007669"/>
    <property type="project" value="InterPro"/>
</dbReference>
<proteinExistence type="inferred from homology"/>
<dbReference type="SUPFAM" id="SSF110921">
    <property type="entry name" value="2-isopropylmalate synthase LeuA, allosteric (dimerisation) domain"/>
    <property type="match status" value="1"/>
</dbReference>
<dbReference type="Pfam" id="PF22617">
    <property type="entry name" value="HCS_D2"/>
    <property type="match status" value="1"/>
</dbReference>
<dbReference type="AlphaFoldDB" id="A0A133VH00"/>
<evidence type="ECO:0000313" key="8">
    <source>
        <dbReference type="EMBL" id="KXB05684.1"/>
    </source>
</evidence>
<keyword evidence="3 6" id="KW-0808">Transferase</keyword>
<dbReference type="PANTHER" id="PTHR42880:SF2">
    <property type="entry name" value="(R)-CITRAMALATE SYNTHASE CIMA"/>
    <property type="match status" value="1"/>
</dbReference>
<evidence type="ECO:0000256" key="2">
    <source>
        <dbReference type="ARBA" id="ARBA00022605"/>
    </source>
</evidence>
<keyword evidence="9" id="KW-1185">Reference proteome</keyword>
<evidence type="ECO:0000256" key="3">
    <source>
        <dbReference type="ARBA" id="ARBA00022679"/>
    </source>
</evidence>
<evidence type="ECO:0000256" key="4">
    <source>
        <dbReference type="ARBA" id="ARBA00023304"/>
    </source>
</evidence>
<evidence type="ECO:0000256" key="6">
    <source>
        <dbReference type="RuleBase" id="RU003523"/>
    </source>
</evidence>
<dbReference type="Pfam" id="PF08502">
    <property type="entry name" value="LeuA_dimer"/>
    <property type="match status" value="1"/>
</dbReference>
<keyword evidence="2" id="KW-0028">Amino-acid biosynthesis</keyword>
<dbReference type="NCBIfam" id="NF002085">
    <property type="entry name" value="PRK00915.1-2"/>
    <property type="match status" value="1"/>
</dbReference>
<dbReference type="CDD" id="cd07940">
    <property type="entry name" value="DRE_TIM_IPMS"/>
    <property type="match status" value="1"/>
</dbReference>
<evidence type="ECO:0000259" key="7">
    <source>
        <dbReference type="PROSITE" id="PS50991"/>
    </source>
</evidence>
<dbReference type="PROSITE" id="PS00815">
    <property type="entry name" value="AIPM_HOMOCIT_SYNTH_1"/>
    <property type="match status" value="1"/>
</dbReference>
<dbReference type="InterPro" id="IPR036230">
    <property type="entry name" value="LeuA_allosteric_dom_sf"/>
</dbReference>
<dbReference type="PATRIC" id="fig|1698279.3.peg.131"/>
<dbReference type="FunFam" id="1.10.238.260:FF:000001">
    <property type="entry name" value="2-isopropylmalate synthase"/>
    <property type="match status" value="1"/>
</dbReference>
<dbReference type="Proteomes" id="UP000070311">
    <property type="component" value="Unassembled WGS sequence"/>
</dbReference>
<dbReference type="InterPro" id="IPR011830">
    <property type="entry name" value="LEU1_arch"/>
</dbReference>
<sequence>MNKKTISIMDTTLRDGEQTPGVALTPDEKLEIAKKLDGLKVDMIEAGSAIVSAGEREGIKKITRENLQSEILSYVRTLKSDIDSALECDVDAVHLVFPSSDLHIEKRLEKSKEEIKEMAIETARYALDHGLTVELSAEDATRAEKEFLKETFQAGIEEGVQRVCICDTVGMMMPEQIYELFSEFSNVIDVPLAAHCHDDFGVGVANSLAAIRAGGSEVHATINGLGERAGNAALEEIALAISEFYKNFKTNLDLDELYEVAKLVENYSGIPISPSKAVIGDNAFAHEAGIHTHGVLAEATTYEPVSPEKVGQRRRLIFGKHTGKHAIENELERKGLEASEKQIDEIFKRIKELGDKGKLVTDAEWSAIIDDVMGRGLEELVELEELTVTSGDAVTPTASVKVKYKDRTFIEAGVGVGPVDAAISAVRKVVAGISNIKLQEYHVDAISGGTDAMVDVVVKLTDGKRIINSRGSNEDIIKASVQAMLNGVNRLLWDKKLSEKEKEEDNG</sequence>
<dbReference type="Gene3D" id="3.30.160.270">
    <property type="match status" value="1"/>
</dbReference>
<dbReference type="InterPro" id="IPR013785">
    <property type="entry name" value="Aldolase_TIM"/>
</dbReference>
<dbReference type="Gene3D" id="1.10.238.260">
    <property type="match status" value="1"/>
</dbReference>
<dbReference type="InterPro" id="IPR054691">
    <property type="entry name" value="LeuA/HCS_post-cat"/>
</dbReference>
<dbReference type="PROSITE" id="PS00816">
    <property type="entry name" value="AIPM_HOMOCIT_SYNTH_2"/>
    <property type="match status" value="1"/>
</dbReference>
<dbReference type="FunFam" id="3.20.20.70:FF:000010">
    <property type="entry name" value="2-isopropylmalate synthase"/>
    <property type="match status" value="1"/>
</dbReference>
<organism evidence="8 9">
    <name type="scientific">candidate division MSBL1 archaeon SCGC-AAA382A13</name>
    <dbReference type="NCBI Taxonomy" id="1698279"/>
    <lineage>
        <taxon>Archaea</taxon>
        <taxon>Methanobacteriati</taxon>
        <taxon>Methanobacteriota</taxon>
        <taxon>candidate division MSBL1</taxon>
    </lineage>
</organism>
<reference evidence="8 9" key="1">
    <citation type="journal article" date="2016" name="Sci. Rep.">
        <title>Metabolic traits of an uncultured archaeal lineage -MSBL1- from brine pools of the Red Sea.</title>
        <authorList>
            <person name="Mwirichia R."/>
            <person name="Alam I."/>
            <person name="Rashid M."/>
            <person name="Vinu M."/>
            <person name="Ba-Alawi W."/>
            <person name="Anthony Kamau A."/>
            <person name="Kamanda Ngugi D."/>
            <person name="Goker M."/>
            <person name="Klenk H.P."/>
            <person name="Bajic V."/>
            <person name="Stingl U."/>
        </authorList>
    </citation>
    <scope>NUCLEOTIDE SEQUENCE [LARGE SCALE GENOMIC DNA]</scope>
    <source>
        <strain evidence="8">SCGC-AAA382A13</strain>
    </source>
</reference>
<evidence type="ECO:0000313" key="9">
    <source>
        <dbReference type="Proteomes" id="UP000070311"/>
    </source>
</evidence>
<dbReference type="Gene3D" id="3.20.20.70">
    <property type="entry name" value="Aldolase class I"/>
    <property type="match status" value="1"/>
</dbReference>
<dbReference type="PROSITE" id="PS50991">
    <property type="entry name" value="PYR_CT"/>
    <property type="match status" value="1"/>
</dbReference>
<name>A0A133VH00_9EURY</name>
<comment type="caution">
    <text evidence="8">The sequence shown here is derived from an EMBL/GenBank/DDBJ whole genome shotgun (WGS) entry which is preliminary data.</text>
</comment>
<dbReference type="GO" id="GO:0009098">
    <property type="term" value="P:L-leucine biosynthetic process"/>
    <property type="evidence" value="ECO:0007669"/>
    <property type="project" value="InterPro"/>
</dbReference>
<dbReference type="InterPro" id="IPR000891">
    <property type="entry name" value="PYR_CT"/>
</dbReference>
<dbReference type="InterPro" id="IPR002034">
    <property type="entry name" value="AIPM/Hcit_synth_CS"/>
</dbReference>